<gene>
    <name evidence="3" type="ORF">AMTR_s00040p00124030</name>
</gene>
<evidence type="ECO:0000256" key="1">
    <source>
        <dbReference type="ARBA" id="ARBA00022737"/>
    </source>
</evidence>
<dbReference type="GO" id="GO:0009451">
    <property type="term" value="P:RNA modification"/>
    <property type="evidence" value="ECO:0007669"/>
    <property type="project" value="InterPro"/>
</dbReference>
<reference evidence="4" key="1">
    <citation type="journal article" date="2013" name="Science">
        <title>The Amborella genome and the evolution of flowering plants.</title>
        <authorList>
            <consortium name="Amborella Genome Project"/>
        </authorList>
    </citation>
    <scope>NUCLEOTIDE SEQUENCE [LARGE SCALE GENOMIC DNA]</scope>
</reference>
<evidence type="ECO:0000256" key="2">
    <source>
        <dbReference type="PROSITE-ProRule" id="PRU00708"/>
    </source>
</evidence>
<name>W1PSN5_AMBTC</name>
<organism evidence="3 4">
    <name type="scientific">Amborella trichopoda</name>
    <dbReference type="NCBI Taxonomy" id="13333"/>
    <lineage>
        <taxon>Eukaryota</taxon>
        <taxon>Viridiplantae</taxon>
        <taxon>Streptophyta</taxon>
        <taxon>Embryophyta</taxon>
        <taxon>Tracheophyta</taxon>
        <taxon>Spermatophyta</taxon>
        <taxon>Magnoliopsida</taxon>
        <taxon>Amborellales</taxon>
        <taxon>Amborellaceae</taxon>
        <taxon>Amborella</taxon>
    </lineage>
</organism>
<proteinExistence type="predicted"/>
<evidence type="ECO:0008006" key="5">
    <source>
        <dbReference type="Google" id="ProtNLM"/>
    </source>
</evidence>
<dbReference type="PANTHER" id="PTHR47926">
    <property type="entry name" value="PENTATRICOPEPTIDE REPEAT-CONTAINING PROTEIN"/>
    <property type="match status" value="1"/>
</dbReference>
<keyword evidence="4" id="KW-1185">Reference proteome</keyword>
<dbReference type="PROSITE" id="PS51375">
    <property type="entry name" value="PPR"/>
    <property type="match status" value="2"/>
</dbReference>
<dbReference type="InterPro" id="IPR046960">
    <property type="entry name" value="PPR_At4g14850-like_plant"/>
</dbReference>
<protein>
    <recommendedName>
        <fullName evidence="5">Pentacotripeptide-repeat region of PRORP domain-containing protein</fullName>
    </recommendedName>
</protein>
<dbReference type="EMBL" id="KI392591">
    <property type="protein sequence ID" value="ERN13047.1"/>
    <property type="molecule type" value="Genomic_DNA"/>
</dbReference>
<dbReference type="AlphaFoldDB" id="W1PSN5"/>
<keyword evidence="1" id="KW-0677">Repeat</keyword>
<dbReference type="eggNOG" id="KOG4197">
    <property type="taxonomic scope" value="Eukaryota"/>
</dbReference>
<dbReference type="Pfam" id="PF01535">
    <property type="entry name" value="PPR"/>
    <property type="match status" value="4"/>
</dbReference>
<dbReference type="FunFam" id="1.25.40.10:FF:000073">
    <property type="entry name" value="Pentatricopeptide repeat-containing protein chloroplastic"/>
    <property type="match status" value="1"/>
</dbReference>
<dbReference type="InterPro" id="IPR002885">
    <property type="entry name" value="PPR_rpt"/>
</dbReference>
<evidence type="ECO:0000313" key="4">
    <source>
        <dbReference type="Proteomes" id="UP000017836"/>
    </source>
</evidence>
<evidence type="ECO:0000313" key="3">
    <source>
        <dbReference type="EMBL" id="ERN13047.1"/>
    </source>
</evidence>
<feature type="repeat" description="PPR" evidence="2">
    <location>
        <begin position="214"/>
        <end position="248"/>
    </location>
</feature>
<sequence>MPSTPHINFQPTTSSKIISLCKQDLLSQALSLFQSFSLLDSPTTHHLQTYSALFQACANLKFPLFGAALHKRWLFLSINDLIVSNHLINMYARCGLLRTARKVFDKMPKRNIVSWTSLISGYDHAFMHHDSLNLFSLMYRQCDEKPNEFTLGSVLSSISALKNAYFGRQVHGLAIKISLDAHVCVGNALVTMYSRCQNALDNAMMVFWTMGCQNLVSWNSMIGACVWNGCDVGAIELFSRMRKCGVGCDRATMVSVLTSCSVLESVWIVQQLHCLSVKGGFMEEAEVATTVMKAYASHGCTEESYRLFFGIPSMDIMCWTGIITTLADQDPEEALRLFQQLYIHFQPDSFTYSAALKACTTIANIGHAQAVHAQVIKAGANKLLPICDLFAAVCLLERLFVGFREMIYGSFVVLNSP</sequence>
<accession>W1PSN5</accession>
<dbReference type="InterPro" id="IPR011990">
    <property type="entry name" value="TPR-like_helical_dom_sf"/>
</dbReference>
<dbReference type="Proteomes" id="UP000017836">
    <property type="component" value="Unassembled WGS sequence"/>
</dbReference>
<dbReference type="Gene3D" id="1.25.40.10">
    <property type="entry name" value="Tetratricopeptide repeat domain"/>
    <property type="match status" value="3"/>
</dbReference>
<dbReference type="HOGENOM" id="CLU_659475_0_0_1"/>
<dbReference type="GO" id="GO:0003723">
    <property type="term" value="F:RNA binding"/>
    <property type="evidence" value="ECO:0007669"/>
    <property type="project" value="InterPro"/>
</dbReference>
<dbReference type="Gramene" id="ERN13047">
    <property type="protein sequence ID" value="ERN13047"/>
    <property type="gene ID" value="AMTR_s00040p00124030"/>
</dbReference>
<dbReference type="NCBIfam" id="TIGR00756">
    <property type="entry name" value="PPR"/>
    <property type="match status" value="2"/>
</dbReference>
<feature type="repeat" description="PPR" evidence="2">
    <location>
        <begin position="80"/>
        <end position="114"/>
    </location>
</feature>